<reference evidence="1 2" key="1">
    <citation type="submission" date="2018-08" db="EMBL/GenBank/DDBJ databases">
        <title>Genome Sequence of Clavibacter michiganensis Subspecies type strains, and the Atypical Peach-Colored Strains Isolated from Tomato.</title>
        <authorList>
            <person name="Osdaghi E."/>
            <person name="Portier P."/>
            <person name="Briand M."/>
            <person name="Jacques M.-A."/>
        </authorList>
    </citation>
    <scope>NUCLEOTIDE SEQUENCE [LARGE SCALE GENOMIC DNA]</scope>
    <source>
        <strain evidence="1 2">CFBP 8216</strain>
    </source>
</reference>
<dbReference type="Proteomes" id="UP000265355">
    <property type="component" value="Unassembled WGS sequence"/>
</dbReference>
<name>A0ABX9N9P2_9MICO</name>
<dbReference type="RefSeq" id="WP_119372213.1">
    <property type="nucleotide sequence ID" value="NZ_CP040792.1"/>
</dbReference>
<accession>A0ABX9N9P2</accession>
<protein>
    <submittedName>
        <fullName evidence="1">Uncharacterized protein</fullName>
    </submittedName>
</protein>
<keyword evidence="2" id="KW-1185">Reference proteome</keyword>
<dbReference type="EMBL" id="QWEE01000006">
    <property type="protein sequence ID" value="RII94558.1"/>
    <property type="molecule type" value="Genomic_DNA"/>
</dbReference>
<evidence type="ECO:0000313" key="2">
    <source>
        <dbReference type="Proteomes" id="UP000265355"/>
    </source>
</evidence>
<proteinExistence type="predicted"/>
<evidence type="ECO:0000313" key="1">
    <source>
        <dbReference type="EMBL" id="RII94558.1"/>
    </source>
</evidence>
<sequence>MPVIAGFEIPPNLNTPTSIQQQASELQNTFERDTLPPIRANHTLSAEGKKILIANAWIPVLEGVARLQEKERTEFDRAITRTETALFGTIAGSTDVISTRDAYDRVEQIPNTADGERDATKLLKRATTTNDAGLVRAIIATAVSRGWTRFLNDYRDANTGSTGAVEDYLQLRTYDPDASMLAWYVYKTKAPTEIANMTIAGMRELVAGGSTRNPADVYTDVIRGPEITDSIRDEYARQQANARR</sequence>
<organism evidence="1 2">
    <name type="scientific">Clavibacter californiensis</name>
    <dbReference type="NCBI Taxonomy" id="1401995"/>
    <lineage>
        <taxon>Bacteria</taxon>
        <taxon>Bacillati</taxon>
        <taxon>Actinomycetota</taxon>
        <taxon>Actinomycetes</taxon>
        <taxon>Micrococcales</taxon>
        <taxon>Microbacteriaceae</taxon>
        <taxon>Clavibacter</taxon>
    </lineage>
</organism>
<comment type="caution">
    <text evidence="1">The sequence shown here is derived from an EMBL/GenBank/DDBJ whole genome shotgun (WGS) entry which is preliminary data.</text>
</comment>
<gene>
    <name evidence="1" type="ORF">DZF98_01175</name>
</gene>